<protein>
    <submittedName>
        <fullName evidence="2">MerC family mercury resistance protein</fullName>
    </submittedName>
</protein>
<name>A0A844ZT08_9SPHN</name>
<accession>A0A844ZT08</accession>
<dbReference type="InterPro" id="IPR004891">
    <property type="entry name" value="Mercury-R_MerC"/>
</dbReference>
<dbReference type="GO" id="GO:0016020">
    <property type="term" value="C:membrane"/>
    <property type="evidence" value="ECO:0007669"/>
    <property type="project" value="InterPro"/>
</dbReference>
<feature type="transmembrane region" description="Helical" evidence="1">
    <location>
        <begin position="12"/>
        <end position="36"/>
    </location>
</feature>
<dbReference type="AlphaFoldDB" id="A0A844ZT08"/>
<sequence length="127" mass="13220">MSRTFQSIRARLDRAGVVLSGLCVAHCLLSILIVSALGIGGELLFAPAIHRIGLALALVIAAVAIGWGAIQHRRAAPFVIAMMGLTFMGGALAVPHGVHEVVLTVIGVTLVSIGHILNLRPHLPKAD</sequence>
<feature type="transmembrane region" description="Helical" evidence="1">
    <location>
        <begin position="48"/>
        <end position="68"/>
    </location>
</feature>
<keyword evidence="1" id="KW-0472">Membrane</keyword>
<dbReference type="Pfam" id="PF03203">
    <property type="entry name" value="MerC"/>
    <property type="match status" value="1"/>
</dbReference>
<evidence type="ECO:0000313" key="2">
    <source>
        <dbReference type="EMBL" id="MXO91451.1"/>
    </source>
</evidence>
<feature type="transmembrane region" description="Helical" evidence="1">
    <location>
        <begin position="101"/>
        <end position="119"/>
    </location>
</feature>
<feature type="transmembrane region" description="Helical" evidence="1">
    <location>
        <begin position="75"/>
        <end position="95"/>
    </location>
</feature>
<dbReference type="Proteomes" id="UP000442714">
    <property type="component" value="Unassembled WGS sequence"/>
</dbReference>
<dbReference type="RefSeq" id="WP_160605126.1">
    <property type="nucleotide sequence ID" value="NZ_WTYX01000002.1"/>
</dbReference>
<keyword evidence="3" id="KW-1185">Reference proteome</keyword>
<organism evidence="2 3">
    <name type="scientific">Pontixanthobacter aquaemixtae</name>
    <dbReference type="NCBI Taxonomy" id="1958940"/>
    <lineage>
        <taxon>Bacteria</taxon>
        <taxon>Pseudomonadati</taxon>
        <taxon>Pseudomonadota</taxon>
        <taxon>Alphaproteobacteria</taxon>
        <taxon>Sphingomonadales</taxon>
        <taxon>Erythrobacteraceae</taxon>
        <taxon>Pontixanthobacter</taxon>
    </lineage>
</organism>
<dbReference type="OrthoDB" id="6078385at2"/>
<dbReference type="GO" id="GO:0015097">
    <property type="term" value="F:mercury ion transmembrane transporter activity"/>
    <property type="evidence" value="ECO:0007669"/>
    <property type="project" value="InterPro"/>
</dbReference>
<dbReference type="EMBL" id="WTYX01000002">
    <property type="protein sequence ID" value="MXO91451.1"/>
    <property type="molecule type" value="Genomic_DNA"/>
</dbReference>
<keyword evidence="1" id="KW-0812">Transmembrane</keyword>
<proteinExistence type="predicted"/>
<keyword evidence="1" id="KW-1133">Transmembrane helix</keyword>
<reference evidence="2 3" key="1">
    <citation type="submission" date="2019-12" db="EMBL/GenBank/DDBJ databases">
        <title>Genomic-based taxomic classification of the family Erythrobacteraceae.</title>
        <authorList>
            <person name="Xu L."/>
        </authorList>
    </citation>
    <scope>NUCLEOTIDE SEQUENCE [LARGE SCALE GENOMIC DNA]</scope>
    <source>
        <strain evidence="2 3">KCTC 52763</strain>
    </source>
</reference>
<gene>
    <name evidence="2" type="ORF">GRI41_11495</name>
</gene>
<evidence type="ECO:0000256" key="1">
    <source>
        <dbReference type="SAM" id="Phobius"/>
    </source>
</evidence>
<comment type="caution">
    <text evidence="2">The sequence shown here is derived from an EMBL/GenBank/DDBJ whole genome shotgun (WGS) entry which is preliminary data.</text>
</comment>
<evidence type="ECO:0000313" key="3">
    <source>
        <dbReference type="Proteomes" id="UP000442714"/>
    </source>
</evidence>